<reference evidence="1 2" key="1">
    <citation type="journal article" date="2013" name="Genome Announc.">
        <title>The Draft Genome Sequence of Sphingomonas paucimobilis Strain HER1398 (Proteobacteria), Host to the Giant PAU Phage, Indicates That It Is a Member of the Genus Sphingobacterium (Bacteroidetes).</title>
        <authorList>
            <person name="White R.A.III."/>
            <person name="Suttle C.A."/>
        </authorList>
    </citation>
    <scope>NUCLEOTIDE SEQUENCE [LARGE SCALE GENOMIC DNA]</scope>
    <source>
        <strain evidence="1 2">HER1398</strain>
    </source>
</reference>
<protein>
    <submittedName>
        <fullName evidence="1">Uncharacterized protein</fullName>
    </submittedName>
</protein>
<evidence type="ECO:0000313" key="2">
    <source>
        <dbReference type="Proteomes" id="UP000016584"/>
    </source>
</evidence>
<keyword evidence="2" id="KW-1185">Reference proteome</keyword>
<proteinExistence type="predicted"/>
<name>U2HVP7_9SPHI</name>
<accession>U2HVP7</accession>
<dbReference type="EMBL" id="ATDL01000015">
    <property type="protein sequence ID" value="ERJ59350.1"/>
    <property type="molecule type" value="Genomic_DNA"/>
</dbReference>
<comment type="caution">
    <text evidence="1">The sequence shown here is derived from an EMBL/GenBank/DDBJ whole genome shotgun (WGS) entry which is preliminary data.</text>
</comment>
<evidence type="ECO:0000313" key="1">
    <source>
        <dbReference type="EMBL" id="ERJ59350.1"/>
    </source>
</evidence>
<gene>
    <name evidence="1" type="ORF">M472_11255</name>
</gene>
<dbReference type="Proteomes" id="UP000016584">
    <property type="component" value="Unassembled WGS sequence"/>
</dbReference>
<organism evidence="1 2">
    <name type="scientific">Sphingobacterium paucimobilis HER1398</name>
    <dbReference type="NCBI Taxonomy" id="1346330"/>
    <lineage>
        <taxon>Bacteria</taxon>
        <taxon>Pseudomonadati</taxon>
        <taxon>Bacteroidota</taxon>
        <taxon>Sphingobacteriia</taxon>
        <taxon>Sphingobacteriales</taxon>
        <taxon>Sphingobacteriaceae</taxon>
        <taxon>Sphingobacterium</taxon>
    </lineage>
</organism>
<dbReference type="AlphaFoldDB" id="U2HVP7"/>
<sequence length="51" mass="6101">MVIKQIYENKTIKTKIVSKKNRNQNIELLFEHIDLLQEKEERTMTKPNSKG</sequence>